<dbReference type="PANTHER" id="PTHR43460">
    <property type="entry name" value="METHYLTRANSFERASE"/>
    <property type="match status" value="1"/>
</dbReference>
<evidence type="ECO:0000313" key="2">
    <source>
        <dbReference type="EMBL" id="MBS4197177.1"/>
    </source>
</evidence>
<dbReference type="Pfam" id="PF08241">
    <property type="entry name" value="Methyltransf_11"/>
    <property type="match status" value="1"/>
</dbReference>
<reference evidence="2 3" key="1">
    <citation type="submission" date="2021-05" db="EMBL/GenBank/DDBJ databases">
        <title>Novel Bacillus species.</title>
        <authorList>
            <person name="Liu G."/>
        </authorList>
    </citation>
    <scope>NUCLEOTIDE SEQUENCE [LARGE SCALE GENOMIC DNA]</scope>
    <source>
        <strain evidence="3">FJAT-49780</strain>
    </source>
</reference>
<feature type="domain" description="Methyltransferase type 11" evidence="1">
    <location>
        <begin position="56"/>
        <end position="136"/>
    </location>
</feature>
<evidence type="ECO:0000313" key="3">
    <source>
        <dbReference type="Proteomes" id="UP000681414"/>
    </source>
</evidence>
<dbReference type="EMBL" id="JAGYPG010000003">
    <property type="protein sequence ID" value="MBS4197177.1"/>
    <property type="molecule type" value="Genomic_DNA"/>
</dbReference>
<dbReference type="SUPFAM" id="SSF53335">
    <property type="entry name" value="S-adenosyl-L-methionine-dependent methyltransferases"/>
    <property type="match status" value="1"/>
</dbReference>
<evidence type="ECO:0000259" key="1">
    <source>
        <dbReference type="Pfam" id="PF08241"/>
    </source>
</evidence>
<dbReference type="GO" id="GO:0032259">
    <property type="term" value="P:methylation"/>
    <property type="evidence" value="ECO:0007669"/>
    <property type="project" value="UniProtKB-KW"/>
</dbReference>
<keyword evidence="2" id="KW-0808">Transferase</keyword>
<dbReference type="GO" id="GO:0008757">
    <property type="term" value="F:S-adenosylmethionine-dependent methyltransferase activity"/>
    <property type="evidence" value="ECO:0007669"/>
    <property type="project" value="InterPro"/>
</dbReference>
<comment type="caution">
    <text evidence="2">The sequence shown here is derived from an EMBL/GenBank/DDBJ whole genome shotgun (WGS) entry which is preliminary data.</text>
</comment>
<sequence>MAFEDYFEQLIETSKHSFSGWDFSYVNDTGRIDAEPLTWSYGSKALALIRNSSSMLDMGTGGGEFLSMLRPFPQTIYATEAYTPNVPIAKNRLEPLGVKVFEIEDDHHLPFENNFFDLIMNKHEAYSNQEVRRIITEGGTFLTQQVGGVDCHEINDALGLPYNEEFIDWNLAKAASDLEKNGFKILESGEQFPIQRFYDIGALVYYLKAIPWQAPDFDVEKDKQKLYEIHQLIQEKGCFDVKQHRFYIKAKAI</sequence>
<dbReference type="RefSeq" id="WP_213126353.1">
    <property type="nucleotide sequence ID" value="NZ_JAGYPG010000003.1"/>
</dbReference>
<dbReference type="InterPro" id="IPR029063">
    <property type="entry name" value="SAM-dependent_MTases_sf"/>
</dbReference>
<keyword evidence="3" id="KW-1185">Reference proteome</keyword>
<dbReference type="AlphaFoldDB" id="A0A942YI31"/>
<dbReference type="Proteomes" id="UP000681414">
    <property type="component" value="Unassembled WGS sequence"/>
</dbReference>
<name>A0A942YI31_9BACI</name>
<dbReference type="PANTHER" id="PTHR43460:SF1">
    <property type="entry name" value="METHYLTRANSFERASE TYPE 11 DOMAIN-CONTAINING PROTEIN"/>
    <property type="match status" value="1"/>
</dbReference>
<gene>
    <name evidence="2" type="ORF">KHA97_19160</name>
</gene>
<proteinExistence type="predicted"/>
<dbReference type="Gene3D" id="3.40.50.150">
    <property type="entry name" value="Vaccinia Virus protein VP39"/>
    <property type="match status" value="1"/>
</dbReference>
<keyword evidence="2" id="KW-0489">Methyltransferase</keyword>
<protein>
    <submittedName>
        <fullName evidence="2">Methyltransferase domain-containing protein</fullName>
    </submittedName>
</protein>
<dbReference type="InterPro" id="IPR052939">
    <property type="entry name" value="23S_rRNA_MeTrnsfrase_RlmA"/>
</dbReference>
<accession>A0A942YI31</accession>
<dbReference type="InterPro" id="IPR013216">
    <property type="entry name" value="Methyltransf_11"/>
</dbReference>
<organism evidence="2 3">
    <name type="scientific">Lederbergia citri</name>
    <dbReference type="NCBI Taxonomy" id="2833580"/>
    <lineage>
        <taxon>Bacteria</taxon>
        <taxon>Bacillati</taxon>
        <taxon>Bacillota</taxon>
        <taxon>Bacilli</taxon>
        <taxon>Bacillales</taxon>
        <taxon>Bacillaceae</taxon>
        <taxon>Lederbergia</taxon>
    </lineage>
</organism>